<gene>
    <name evidence="1" type="ORF">GCM10009745_25140</name>
</gene>
<evidence type="ECO:0000313" key="1">
    <source>
        <dbReference type="EMBL" id="GAA1680151.1"/>
    </source>
</evidence>
<keyword evidence="2" id="KW-1185">Reference proteome</keyword>
<sequence length="59" mass="6759">MRPLSGWSRGPRELSVLHVRLRLQEVVLRRVGPCHDPPRPPWGVRRKPGPWVEVGGGWC</sequence>
<evidence type="ECO:0000313" key="2">
    <source>
        <dbReference type="Proteomes" id="UP001500280"/>
    </source>
</evidence>
<organism evidence="1 2">
    <name type="scientific">Kribbella yunnanensis</name>
    <dbReference type="NCBI Taxonomy" id="190194"/>
    <lineage>
        <taxon>Bacteria</taxon>
        <taxon>Bacillati</taxon>
        <taxon>Actinomycetota</taxon>
        <taxon>Actinomycetes</taxon>
        <taxon>Propionibacteriales</taxon>
        <taxon>Kribbellaceae</taxon>
        <taxon>Kribbella</taxon>
    </lineage>
</organism>
<dbReference type="Proteomes" id="UP001500280">
    <property type="component" value="Unassembled WGS sequence"/>
</dbReference>
<dbReference type="EMBL" id="BAAANF010000008">
    <property type="protein sequence ID" value="GAA1680151.1"/>
    <property type="molecule type" value="Genomic_DNA"/>
</dbReference>
<protein>
    <submittedName>
        <fullName evidence="1">Uncharacterized protein</fullName>
    </submittedName>
</protein>
<comment type="caution">
    <text evidence="1">The sequence shown here is derived from an EMBL/GenBank/DDBJ whole genome shotgun (WGS) entry which is preliminary data.</text>
</comment>
<reference evidence="2" key="1">
    <citation type="journal article" date="2019" name="Int. J. Syst. Evol. Microbiol.">
        <title>The Global Catalogue of Microorganisms (GCM) 10K type strain sequencing project: providing services to taxonomists for standard genome sequencing and annotation.</title>
        <authorList>
            <consortium name="The Broad Institute Genomics Platform"/>
            <consortium name="The Broad Institute Genome Sequencing Center for Infectious Disease"/>
            <person name="Wu L."/>
            <person name="Ma J."/>
        </authorList>
    </citation>
    <scope>NUCLEOTIDE SEQUENCE [LARGE SCALE GENOMIC DNA]</scope>
    <source>
        <strain evidence="2">JCM 14307</strain>
    </source>
</reference>
<proteinExistence type="predicted"/>
<accession>A0ABP4T054</accession>
<name>A0ABP4T054_9ACTN</name>